<accession>A0A0U5CZS3</accession>
<dbReference type="SUPFAM" id="SSF51905">
    <property type="entry name" value="FAD/NAD(P)-binding domain"/>
    <property type="match status" value="1"/>
</dbReference>
<dbReference type="InterPro" id="IPR036188">
    <property type="entry name" value="FAD/NAD-bd_sf"/>
</dbReference>
<dbReference type="GeneID" id="26659666"/>
<dbReference type="PRINTS" id="PR00419">
    <property type="entry name" value="ADXRDTASE"/>
</dbReference>
<name>A0A0U5CZS3_9EURY</name>
<dbReference type="AlphaFoldDB" id="A0A0U5CZS3"/>
<dbReference type="PANTHER" id="PTHR42923">
    <property type="entry name" value="PROTOPORPHYRINOGEN OXIDASE"/>
    <property type="match status" value="1"/>
</dbReference>
<dbReference type="OrthoDB" id="11867at2157"/>
<dbReference type="GO" id="GO:0016491">
    <property type="term" value="F:oxidoreductase activity"/>
    <property type="evidence" value="ECO:0007669"/>
    <property type="project" value="InterPro"/>
</dbReference>
<dbReference type="InterPro" id="IPR050464">
    <property type="entry name" value="Zeta_carotene_desat/Oxidored"/>
</dbReference>
<protein>
    <submittedName>
        <fullName evidence="2">Amine oxidase domain protein</fullName>
    </submittedName>
</protein>
<dbReference type="Pfam" id="PF01593">
    <property type="entry name" value="Amino_oxidase"/>
    <property type="match status" value="1"/>
</dbReference>
<dbReference type="EMBL" id="LN831302">
    <property type="protein sequence ID" value="CQH59715.1"/>
    <property type="molecule type" value="Genomic_DNA"/>
</dbReference>
<evidence type="ECO:0000259" key="1">
    <source>
        <dbReference type="Pfam" id="PF01593"/>
    </source>
</evidence>
<keyword evidence="3" id="KW-1185">Reference proteome</keyword>
<dbReference type="STRING" id="1407499.HHUB_3043"/>
<dbReference type="NCBIfam" id="NF005560">
    <property type="entry name" value="PRK07233.1"/>
    <property type="match status" value="1"/>
</dbReference>
<feature type="domain" description="Amine oxidase" evidence="1">
    <location>
        <begin position="9"/>
        <end position="439"/>
    </location>
</feature>
<dbReference type="KEGG" id="hhb:Hhub_3043"/>
<organism evidence="2 3">
    <name type="scientific">Halobacterium hubeiense</name>
    <dbReference type="NCBI Taxonomy" id="1407499"/>
    <lineage>
        <taxon>Archaea</taxon>
        <taxon>Methanobacteriati</taxon>
        <taxon>Methanobacteriota</taxon>
        <taxon>Stenosarchaea group</taxon>
        <taxon>Halobacteria</taxon>
        <taxon>Halobacteriales</taxon>
        <taxon>Halobacteriaceae</taxon>
        <taxon>Halobacterium</taxon>
    </lineage>
</organism>
<proteinExistence type="predicted"/>
<dbReference type="InterPro" id="IPR002937">
    <property type="entry name" value="Amino_oxidase"/>
</dbReference>
<dbReference type="RefSeq" id="WP_059057432.1">
    <property type="nucleotide sequence ID" value="NZ_CEML01000001.1"/>
</dbReference>
<gene>
    <name evidence="2" type="ORF">HHUB_3043</name>
</gene>
<evidence type="ECO:0000313" key="2">
    <source>
        <dbReference type="EMBL" id="CQH59715.1"/>
    </source>
</evidence>
<evidence type="ECO:0000313" key="3">
    <source>
        <dbReference type="Proteomes" id="UP000066737"/>
    </source>
</evidence>
<dbReference type="Gene3D" id="3.50.50.60">
    <property type="entry name" value="FAD/NAD(P)-binding domain"/>
    <property type="match status" value="1"/>
</dbReference>
<reference evidence="3" key="1">
    <citation type="journal article" date="2016" name="Environ. Microbiol.">
        <title>The complete genome of a viable archaeum isolated from 123-million-year-old rock salt.</title>
        <authorList>
            <person name="Jaakkola S.T."/>
            <person name="Pfeiffer F."/>
            <person name="Ravantti J.J."/>
            <person name="Guo Q."/>
            <person name="Liu Y."/>
            <person name="Chen X."/>
            <person name="Ma H."/>
            <person name="Yang C."/>
            <person name="Oksanen H.M."/>
            <person name="Bamford D.H."/>
        </authorList>
    </citation>
    <scope>NUCLEOTIDE SEQUENCE</scope>
    <source>
        <strain evidence="3">JI20-1</strain>
    </source>
</reference>
<sequence length="443" mass="49299">MIAIVGGGIAGLAAARRLQGHGHDVRVFEASEQVGGLAATTETAGDPIETFYHHLSASEETIVELLDELGLGDDLQWPIGKNAYYVDGTVHPMDKPWEILAFPHWSLYDKFRLGMLTLDVDVRGGVPSFDTYDDLEDFEDVPVKEFCIEHTTRNVYETFFEPLLEAKFGERMEDVSAAWLLGRIKFRGERDLLRGEPLGYLDGGFGRLNDALVEDVGRENIDTNARVTNVGTADGELQTVTVEHAPDEDGFTNVETVEADAVVVAAMPNVLEELTGYECEITFQGTVCSIISMDRSLTDTYWLNIADDAPFGALIEHTNFVPPERYGGEHLLYVPKYIQSPEDPVWQMSDEEVAQHWLDGIEDLFPEFDRSHVNWVSTARNPRTAPVYERGYLDMVIPYHLDGEVADGVYYAGMASRAQYPERSLNGGIVAGYECADRIAGEK</sequence>
<dbReference type="Proteomes" id="UP000066737">
    <property type="component" value="Chromosome I"/>
</dbReference>
<dbReference type="PANTHER" id="PTHR42923:SF3">
    <property type="entry name" value="PROTOPORPHYRINOGEN OXIDASE"/>
    <property type="match status" value="1"/>
</dbReference>